<proteinExistence type="inferred from homology"/>
<dbReference type="RefSeq" id="WP_311368557.1">
    <property type="nucleotide sequence ID" value="NZ_JAVRHX010000002.1"/>
</dbReference>
<evidence type="ECO:0000256" key="2">
    <source>
        <dbReference type="SAM" id="SignalP"/>
    </source>
</evidence>
<dbReference type="PROSITE" id="PS51257">
    <property type="entry name" value="PROKAR_LIPOPROTEIN"/>
    <property type="match status" value="1"/>
</dbReference>
<evidence type="ECO:0000313" key="4">
    <source>
        <dbReference type="EMBL" id="MDT0595040.1"/>
    </source>
</evidence>
<dbReference type="PANTHER" id="PTHR10963">
    <property type="entry name" value="GLYCOSYL HYDROLASE-RELATED"/>
    <property type="match status" value="1"/>
</dbReference>
<dbReference type="Proteomes" id="UP001253545">
    <property type="component" value="Unassembled WGS sequence"/>
</dbReference>
<protein>
    <submittedName>
        <fullName evidence="4">Glycoside hydrolase family 16 protein</fullName>
    </submittedName>
</protein>
<dbReference type="Gene3D" id="2.60.120.200">
    <property type="match status" value="1"/>
</dbReference>
<dbReference type="CDD" id="cd08023">
    <property type="entry name" value="GH16_laminarinase_like"/>
    <property type="match status" value="1"/>
</dbReference>
<dbReference type="SUPFAM" id="SSF49899">
    <property type="entry name" value="Concanavalin A-like lectins/glucanases"/>
    <property type="match status" value="1"/>
</dbReference>
<evidence type="ECO:0000256" key="1">
    <source>
        <dbReference type="ARBA" id="ARBA00006865"/>
    </source>
</evidence>
<keyword evidence="2" id="KW-0732">Signal</keyword>
<keyword evidence="5" id="KW-1185">Reference proteome</keyword>
<dbReference type="InterPro" id="IPR050546">
    <property type="entry name" value="Glycosyl_Hydrlase_16"/>
</dbReference>
<comment type="similarity">
    <text evidence="1">Belongs to the glycosyl hydrolase 16 family.</text>
</comment>
<evidence type="ECO:0000259" key="3">
    <source>
        <dbReference type="PROSITE" id="PS51762"/>
    </source>
</evidence>
<dbReference type="PROSITE" id="PS51762">
    <property type="entry name" value="GH16_2"/>
    <property type="match status" value="1"/>
</dbReference>
<dbReference type="GO" id="GO:0016787">
    <property type="term" value="F:hydrolase activity"/>
    <property type="evidence" value="ECO:0007669"/>
    <property type="project" value="UniProtKB-KW"/>
</dbReference>
<dbReference type="InterPro" id="IPR013320">
    <property type="entry name" value="ConA-like_dom_sf"/>
</dbReference>
<evidence type="ECO:0000313" key="5">
    <source>
        <dbReference type="Proteomes" id="UP001253545"/>
    </source>
</evidence>
<sequence length="1044" mass="113371">MINRTHLFLRILLLSFTGAFIVSCGGDVGETKDPVETEAFFPAPTEEWALVWSDEFDGDALNTSNWNYDLGDGSDRGLERWGNNEQQYYTDQNTTVSDGTLKITARAESVAEGFPYTSARITTLNKLDIKYGRVEASIKTTTGQGLWGAFWMLSSDSPYGEDGWAATGEIDIMESANPGVADTEFLGSTIFHGFPWPLQQSLSTQMPTEIDASEFNEYAVEWEQNEIRFFVNDVHFRTITSDSYYSYYYDENAQQYQLAVDGAPFDTEFHLILNMAVGGNLTGNLVEDSSLPGELEVDYVRVYQCSYDRPDGKGCNSNVNPDLETPDLIRPGTESFDIYIDEAATYTWTIVGETYVRPLALNSFFDNGGALSFAEVAADDRGNVIEVTTTGGGNISINPTDGDPIELFGMGNNPSFRELHAGELRFDIYVRSADAGSEFLVKMDSGFPALGQVALATDNLPRDTWTTVSVKVNDLLAFRGDNFNPLDTDNIQSIFVFEPTGAADVLIDNITLSCGSPGTCGIVPPVPPRPPIEGPFSMAGIWQMAPEAGSLGVGPVEGDITWFAIDDQGVSDRDCFFDDTYVFNEDGSFENVLGDDTWIEQWQSGNAEACGVPVSPHDGLAPGTWSYDADAGELVIDGFGSYVGIPKAVNAGELPNVPTPPNVTYRIQEVGNDRMIVTIESGAGVWWQSTLVKLESFGDPGVVPERTFAGTWQVEPLAGSLGVGPARGDISWWSIDDAGVTTRACFYDDEYTFDRDGTFDNVLGDDTWLEAWQGVTGEECGAPVAPHDGAGDYTWTYTEATDDEGSLVIDGLGGYMGIPKVINGAELPNASVPPNVTYEVIWENDNTVILDIEVADGGWWRFRMVKTVQPPPLEGGGGDASPVVGTWNVASEVASLGVGPARGDVGWWSIDEAGLTARACFFDDDYIFMADGTFDNELGADTWLETWQGVAEDSCGAPVAPHDGASEYTWDLDMENGILTINGLGGFLGIAKAVNDGELGNPDNPGTATGSTVYMVEFSDNDTRMVVDIESGTNVWWRFVMEKQ</sequence>
<name>A0ABU2ZRJ4_9ALTE</name>
<accession>A0ABU2ZRJ4</accession>
<organism evidence="4 5">
    <name type="scientific">Glaciecola petra</name>
    <dbReference type="NCBI Taxonomy" id="3075602"/>
    <lineage>
        <taxon>Bacteria</taxon>
        <taxon>Pseudomonadati</taxon>
        <taxon>Pseudomonadota</taxon>
        <taxon>Gammaproteobacteria</taxon>
        <taxon>Alteromonadales</taxon>
        <taxon>Alteromonadaceae</taxon>
        <taxon>Glaciecola</taxon>
    </lineage>
</organism>
<gene>
    <name evidence="4" type="ORF">RM552_09320</name>
</gene>
<dbReference type="PANTHER" id="PTHR10963:SF55">
    <property type="entry name" value="GLYCOSIDE HYDROLASE FAMILY 16 PROTEIN"/>
    <property type="match status" value="1"/>
</dbReference>
<dbReference type="InterPro" id="IPR000757">
    <property type="entry name" value="Beta-glucanase-like"/>
</dbReference>
<dbReference type="Pfam" id="PF00722">
    <property type="entry name" value="Glyco_hydro_16"/>
    <property type="match status" value="1"/>
</dbReference>
<reference evidence="4 5" key="1">
    <citation type="submission" date="2023-09" db="EMBL/GenBank/DDBJ databases">
        <authorList>
            <person name="Rey-Velasco X."/>
        </authorList>
    </citation>
    <scope>NUCLEOTIDE SEQUENCE [LARGE SCALE GENOMIC DNA]</scope>
    <source>
        <strain evidence="4 5">P117</strain>
    </source>
</reference>
<feature type="chain" id="PRO_5046118005" evidence="2">
    <location>
        <begin position="25"/>
        <end position="1044"/>
    </location>
</feature>
<keyword evidence="4" id="KW-0378">Hydrolase</keyword>
<feature type="signal peptide" evidence="2">
    <location>
        <begin position="1"/>
        <end position="24"/>
    </location>
</feature>
<dbReference type="EMBL" id="JAVRHX010000002">
    <property type="protein sequence ID" value="MDT0595040.1"/>
    <property type="molecule type" value="Genomic_DNA"/>
</dbReference>
<feature type="domain" description="GH16" evidence="3">
    <location>
        <begin position="36"/>
        <end position="308"/>
    </location>
</feature>
<comment type="caution">
    <text evidence="4">The sequence shown here is derived from an EMBL/GenBank/DDBJ whole genome shotgun (WGS) entry which is preliminary data.</text>
</comment>